<comment type="caution">
    <text evidence="11">The sequence shown here is derived from an EMBL/GenBank/DDBJ whole genome shotgun (WGS) entry which is preliminary data.</text>
</comment>
<keyword evidence="5 7" id="KW-0807">Transducer</keyword>
<evidence type="ECO:0000256" key="2">
    <source>
        <dbReference type="ARBA" id="ARBA00022692"/>
    </source>
</evidence>
<dbReference type="PROSITE" id="PS50111">
    <property type="entry name" value="CHEMOTAXIS_TRANSDUC_2"/>
    <property type="match status" value="1"/>
</dbReference>
<dbReference type="GO" id="GO:0007165">
    <property type="term" value="P:signal transduction"/>
    <property type="evidence" value="ECO:0007669"/>
    <property type="project" value="UniProtKB-KW"/>
</dbReference>
<reference evidence="11 12" key="1">
    <citation type="journal article" date="2014" name="Genome Announc.">
        <title>Draft Genome Sequence of the Agar-Degrading Bacterium Catenovulum sp. Strain DS-2, Isolated from Intestines of Haliotis diversicolor.</title>
        <authorList>
            <person name="Shan D."/>
            <person name="Li X."/>
            <person name="Gu Z."/>
            <person name="Wei G."/>
            <person name="Gao Z."/>
            <person name="Shao Z."/>
        </authorList>
    </citation>
    <scope>NUCLEOTIDE SEQUENCE [LARGE SCALE GENOMIC DNA]</scope>
    <source>
        <strain evidence="11 12">DS-2</strain>
    </source>
</reference>
<dbReference type="Gene3D" id="6.10.340.10">
    <property type="match status" value="1"/>
</dbReference>
<keyword evidence="12" id="KW-1185">Reference proteome</keyword>
<dbReference type="PANTHER" id="PTHR32089:SF119">
    <property type="entry name" value="METHYL-ACCEPTING CHEMOTAXIS PROTEIN CTPL"/>
    <property type="match status" value="1"/>
</dbReference>
<dbReference type="InterPro" id="IPR003660">
    <property type="entry name" value="HAMP_dom"/>
</dbReference>
<dbReference type="Gene3D" id="1.10.287.950">
    <property type="entry name" value="Methyl-accepting chemotaxis protein"/>
    <property type="match status" value="1"/>
</dbReference>
<feature type="transmembrane region" description="Helical" evidence="8">
    <location>
        <begin position="12"/>
        <end position="32"/>
    </location>
</feature>
<keyword evidence="2 8" id="KW-0812">Transmembrane</keyword>
<dbReference type="Proteomes" id="UP000019276">
    <property type="component" value="Unassembled WGS sequence"/>
</dbReference>
<dbReference type="CDD" id="cd11386">
    <property type="entry name" value="MCP_signal"/>
    <property type="match status" value="1"/>
</dbReference>
<dbReference type="RefSeq" id="WP_035015094.1">
    <property type="nucleotide sequence ID" value="NZ_ARZY01000023.1"/>
</dbReference>
<feature type="domain" description="Methyl-accepting transducer" evidence="9">
    <location>
        <begin position="266"/>
        <end position="502"/>
    </location>
</feature>
<keyword evidence="4 8" id="KW-0472">Membrane</keyword>
<dbReference type="InterPro" id="IPR004089">
    <property type="entry name" value="MCPsignal_dom"/>
</dbReference>
<evidence type="ECO:0000256" key="5">
    <source>
        <dbReference type="ARBA" id="ARBA00023224"/>
    </source>
</evidence>
<dbReference type="Pfam" id="PF00015">
    <property type="entry name" value="MCPsignal"/>
    <property type="match status" value="1"/>
</dbReference>
<evidence type="ECO:0000313" key="12">
    <source>
        <dbReference type="Proteomes" id="UP000019276"/>
    </source>
</evidence>
<feature type="domain" description="HAMP" evidence="10">
    <location>
        <begin position="207"/>
        <end position="261"/>
    </location>
</feature>
<dbReference type="PRINTS" id="PR00260">
    <property type="entry name" value="CHEMTRNSDUCR"/>
</dbReference>
<evidence type="ECO:0000259" key="10">
    <source>
        <dbReference type="PROSITE" id="PS50885"/>
    </source>
</evidence>
<dbReference type="GO" id="GO:0004888">
    <property type="term" value="F:transmembrane signaling receptor activity"/>
    <property type="evidence" value="ECO:0007669"/>
    <property type="project" value="InterPro"/>
</dbReference>
<dbReference type="CDD" id="cd06225">
    <property type="entry name" value="HAMP"/>
    <property type="match status" value="1"/>
</dbReference>
<keyword evidence="3 8" id="KW-1133">Transmembrane helix</keyword>
<dbReference type="SMART" id="SM00283">
    <property type="entry name" value="MA"/>
    <property type="match status" value="1"/>
</dbReference>
<dbReference type="STRING" id="1328313.DS2_12198"/>
<evidence type="ECO:0000256" key="4">
    <source>
        <dbReference type="ARBA" id="ARBA00023136"/>
    </source>
</evidence>
<dbReference type="PATRIC" id="fig|1328313.3.peg.2492"/>
<proteinExistence type="inferred from homology"/>
<dbReference type="AlphaFoldDB" id="W7QVY4"/>
<feature type="transmembrane region" description="Helical" evidence="8">
    <location>
        <begin position="186"/>
        <end position="205"/>
    </location>
</feature>
<name>W7QVY4_9ALTE</name>
<dbReference type="PROSITE" id="PS50885">
    <property type="entry name" value="HAMP"/>
    <property type="match status" value="1"/>
</dbReference>
<dbReference type="PANTHER" id="PTHR32089">
    <property type="entry name" value="METHYL-ACCEPTING CHEMOTAXIS PROTEIN MCPB"/>
    <property type="match status" value="1"/>
</dbReference>
<dbReference type="SUPFAM" id="SSF58104">
    <property type="entry name" value="Methyl-accepting chemotaxis protein (MCP) signaling domain"/>
    <property type="match status" value="1"/>
</dbReference>
<sequence length="538" mass="59098">MNIHSIRVKSSWPIVALAVALLFVFFTLSYLLSLQEDALEAQSEKFLKSIAVVLNADRDLYQAKVAELNMLNAIGDKNANDQDRRENALQVKQRFEAYRRYLADFPDVVDRFRDFDVLFNDWYKASDNMVQQSFSSEADKQRVILATDKKFAALRAILDKAGEAAEQKSDELNKQLQSDVSAFKQTAILIALIVLAAAAWFSYIIPKALTEQIENLTRQIRQIATGNGDLTKQIDARSKDEFGELAGEFNGFVGNLRQLIKSILQQSNRLAELTETLRQSSTQTKTITDTLNKASDSIVSAVHEMNLSNKEMSQVAINSADEAEQSTKHAQQGLSVVKSANNIILQLSADMDTALGSSSELEKSSADIASVLDVIRSIAEQTNLLALNAAIEAARAGEQGRGFAVVADEVRTLATRTQESTNHIQEMIEQLQHNVAKSSQAINSGKNNVDKTVEGFAETQNVFEGLMVSAKAVSDLSSQTAQATEEQSTVADDISQNLFALNEQSQAANEVAHTGEGLAQDIGHLSNELNKMVNRFTV</sequence>
<dbReference type="SMART" id="SM00304">
    <property type="entry name" value="HAMP"/>
    <property type="match status" value="1"/>
</dbReference>
<gene>
    <name evidence="11" type="ORF">DS2_12198</name>
</gene>
<evidence type="ECO:0000256" key="1">
    <source>
        <dbReference type="ARBA" id="ARBA00004141"/>
    </source>
</evidence>
<evidence type="ECO:0000256" key="7">
    <source>
        <dbReference type="PROSITE-ProRule" id="PRU00284"/>
    </source>
</evidence>
<evidence type="ECO:0000313" key="11">
    <source>
        <dbReference type="EMBL" id="EWH09445.1"/>
    </source>
</evidence>
<dbReference type="EMBL" id="ARZY01000023">
    <property type="protein sequence ID" value="EWH09445.1"/>
    <property type="molecule type" value="Genomic_DNA"/>
</dbReference>
<comment type="subcellular location">
    <subcellularLocation>
        <location evidence="1">Membrane</location>
        <topology evidence="1">Multi-pass membrane protein</topology>
    </subcellularLocation>
</comment>
<dbReference type="InterPro" id="IPR004090">
    <property type="entry name" value="Chemotax_Me-accpt_rcpt"/>
</dbReference>
<evidence type="ECO:0000256" key="8">
    <source>
        <dbReference type="SAM" id="Phobius"/>
    </source>
</evidence>
<evidence type="ECO:0000259" key="9">
    <source>
        <dbReference type="PROSITE" id="PS50111"/>
    </source>
</evidence>
<dbReference type="OrthoDB" id="49457at2"/>
<dbReference type="FunFam" id="1.10.287.950:FF:000001">
    <property type="entry name" value="Methyl-accepting chemotaxis sensory transducer"/>
    <property type="match status" value="1"/>
</dbReference>
<dbReference type="eggNOG" id="COG0840">
    <property type="taxonomic scope" value="Bacteria"/>
</dbReference>
<dbReference type="Pfam" id="PF00672">
    <property type="entry name" value="HAMP"/>
    <property type="match status" value="1"/>
</dbReference>
<dbReference type="GO" id="GO:0006935">
    <property type="term" value="P:chemotaxis"/>
    <property type="evidence" value="ECO:0007669"/>
    <property type="project" value="InterPro"/>
</dbReference>
<comment type="similarity">
    <text evidence="6">Belongs to the methyl-accepting chemotaxis (MCP) protein family.</text>
</comment>
<evidence type="ECO:0000256" key="3">
    <source>
        <dbReference type="ARBA" id="ARBA00022989"/>
    </source>
</evidence>
<protein>
    <submittedName>
        <fullName evidence="11">Methyl-accepting chemotaxis sensory transducer</fullName>
    </submittedName>
</protein>
<accession>W7QVY4</accession>
<organism evidence="11 12">
    <name type="scientific">Catenovulum agarivorans DS-2</name>
    <dbReference type="NCBI Taxonomy" id="1328313"/>
    <lineage>
        <taxon>Bacteria</taxon>
        <taxon>Pseudomonadati</taxon>
        <taxon>Pseudomonadota</taxon>
        <taxon>Gammaproteobacteria</taxon>
        <taxon>Alteromonadales</taxon>
        <taxon>Alteromonadaceae</taxon>
        <taxon>Catenovulum</taxon>
    </lineage>
</organism>
<dbReference type="GO" id="GO:0016020">
    <property type="term" value="C:membrane"/>
    <property type="evidence" value="ECO:0007669"/>
    <property type="project" value="UniProtKB-SubCell"/>
</dbReference>
<evidence type="ECO:0000256" key="6">
    <source>
        <dbReference type="ARBA" id="ARBA00029447"/>
    </source>
</evidence>